<keyword evidence="3" id="KW-1185">Reference proteome</keyword>
<comment type="caution">
    <text evidence="2">The sequence shown here is derived from an EMBL/GenBank/DDBJ whole genome shotgun (WGS) entry which is preliminary data.</text>
</comment>
<feature type="signal peptide" evidence="1">
    <location>
        <begin position="1"/>
        <end position="28"/>
    </location>
</feature>
<keyword evidence="1" id="KW-0732">Signal</keyword>
<reference evidence="3" key="1">
    <citation type="submission" date="2019-09" db="EMBL/GenBank/DDBJ databases">
        <authorList>
            <person name="Jung D.-H."/>
        </authorList>
    </citation>
    <scope>NUCLEOTIDE SEQUENCE [LARGE SCALE GENOMIC DNA]</scope>
    <source>
        <strain evidence="3">JA-25</strain>
    </source>
</reference>
<sequence length="272" mass="28188">MKKMYLARTNWLIAFIAILSLCSSSAWAQFTATVSPTTGVVLQPTKAYSFTITGTSNSTKFGSARISIPAGFTNLLITSVTSSKSNWSAIVNNGNIDISTSGNNSAYIGSSEYVIVNVTADNPTNAVISTWTTTPYQNNTFGGGALTITGSQPIVTISKADQTITFNALSNKNYGDAPFGISATSSSGLPITFNVVNSSPVTITGNTVTITGVGSVTVRASQSGNATYNSALSIDRVFTVAAKSITGSFTADNKVYDGNTSATVLTRNLSGV</sequence>
<protein>
    <submittedName>
        <fullName evidence="2">Uncharacterized protein</fullName>
    </submittedName>
</protein>
<evidence type="ECO:0000256" key="1">
    <source>
        <dbReference type="SAM" id="SignalP"/>
    </source>
</evidence>
<evidence type="ECO:0000313" key="2">
    <source>
        <dbReference type="EMBL" id="NID13811.1"/>
    </source>
</evidence>
<dbReference type="EMBL" id="WAEL01000017">
    <property type="protein sequence ID" value="NID13811.1"/>
    <property type="molecule type" value="Genomic_DNA"/>
</dbReference>
<feature type="chain" id="PRO_5047111224" evidence="1">
    <location>
        <begin position="29"/>
        <end position="272"/>
    </location>
</feature>
<feature type="non-terminal residue" evidence="2">
    <location>
        <position position="272"/>
    </location>
</feature>
<proteinExistence type="predicted"/>
<accession>A0ABX0QMT3</accession>
<evidence type="ECO:0000313" key="3">
    <source>
        <dbReference type="Proteomes" id="UP000606008"/>
    </source>
</evidence>
<dbReference type="Proteomes" id="UP000606008">
    <property type="component" value="Unassembled WGS sequence"/>
</dbReference>
<organism evidence="2 3">
    <name type="scientific">Fibrivirga algicola</name>
    <dbReference type="NCBI Taxonomy" id="2950420"/>
    <lineage>
        <taxon>Bacteria</taxon>
        <taxon>Pseudomonadati</taxon>
        <taxon>Bacteroidota</taxon>
        <taxon>Cytophagia</taxon>
        <taxon>Cytophagales</taxon>
        <taxon>Spirosomataceae</taxon>
        <taxon>Fibrivirga</taxon>
    </lineage>
</organism>
<name>A0ABX0QMT3_9BACT</name>
<reference evidence="3" key="2">
    <citation type="submission" date="2023-07" db="EMBL/GenBank/DDBJ databases">
        <authorList>
            <person name="Jung D.-H."/>
        </authorList>
    </citation>
    <scope>NUCLEOTIDE SEQUENCE [LARGE SCALE GENOMIC DNA]</scope>
    <source>
        <strain evidence="3">JA-25</strain>
    </source>
</reference>
<gene>
    <name evidence="2" type="ORF">F7231_26820</name>
</gene>